<evidence type="ECO:0000313" key="3">
    <source>
        <dbReference type="Proteomes" id="UP000289886"/>
    </source>
</evidence>
<comment type="caution">
    <text evidence="2">The sequence shown here is derived from an EMBL/GenBank/DDBJ whole genome shotgun (WGS) entry which is preliminary data.</text>
</comment>
<reference evidence="2 3" key="1">
    <citation type="submission" date="2019-01" db="EMBL/GenBank/DDBJ databases">
        <title>Draft Genome and Complete Hox-Cluster Characterization of the Sterlet Sturgeon (Acipenser ruthenus).</title>
        <authorList>
            <person name="Wei Q."/>
        </authorList>
    </citation>
    <scope>NUCLEOTIDE SEQUENCE [LARGE SCALE GENOMIC DNA]</scope>
    <source>
        <strain evidence="2">WHYD16114868_AA</strain>
        <tissue evidence="2">Blood</tissue>
    </source>
</reference>
<protein>
    <submittedName>
        <fullName evidence="2">Uncharacterized protein</fullName>
    </submittedName>
</protein>
<keyword evidence="3" id="KW-1185">Reference proteome</keyword>
<accession>A0A662YVM6</accession>
<dbReference type="EMBL" id="SCEB01000141">
    <property type="protein sequence ID" value="RXN00705.1"/>
    <property type="molecule type" value="Genomic_DNA"/>
</dbReference>
<name>A0A662YVM6_ACIRT</name>
<dbReference type="Proteomes" id="UP000289886">
    <property type="component" value="Unassembled WGS sequence"/>
</dbReference>
<gene>
    <name evidence="2" type="ORF">EOD39_8884</name>
</gene>
<organism evidence="2 3">
    <name type="scientific">Acipenser ruthenus</name>
    <name type="common">Sterlet sturgeon</name>
    <dbReference type="NCBI Taxonomy" id="7906"/>
    <lineage>
        <taxon>Eukaryota</taxon>
        <taxon>Metazoa</taxon>
        <taxon>Chordata</taxon>
        <taxon>Craniata</taxon>
        <taxon>Vertebrata</taxon>
        <taxon>Euteleostomi</taxon>
        <taxon>Actinopterygii</taxon>
        <taxon>Chondrostei</taxon>
        <taxon>Acipenseriformes</taxon>
        <taxon>Acipenseridae</taxon>
        <taxon>Acipenser</taxon>
    </lineage>
</organism>
<evidence type="ECO:0000256" key="1">
    <source>
        <dbReference type="SAM" id="MobiDB-lite"/>
    </source>
</evidence>
<proteinExistence type="predicted"/>
<feature type="region of interest" description="Disordered" evidence="1">
    <location>
        <begin position="1"/>
        <end position="22"/>
    </location>
</feature>
<evidence type="ECO:0000313" key="2">
    <source>
        <dbReference type="EMBL" id="RXN00705.1"/>
    </source>
</evidence>
<dbReference type="AlphaFoldDB" id="A0A662YVM6"/>
<sequence length="85" mass="9430">MGRRRKQQQQVQQRGAGRKSHRVSAVLDDRLTCLRGEEWCFAVGTDIEEAGGVQLAIREPRVVGVSLSHLSPEKALPVRPEDLGI</sequence>